<dbReference type="InterPro" id="IPR020945">
    <property type="entry name" value="DMSO/NO3_reduct_chaperone"/>
</dbReference>
<dbReference type="InterPro" id="IPR036411">
    <property type="entry name" value="TorD-like_sf"/>
</dbReference>
<dbReference type="Proteomes" id="UP000094463">
    <property type="component" value="Chromosome"/>
</dbReference>
<protein>
    <submittedName>
        <fullName evidence="2">Putative oxidoreductase, TorD-like protein</fullName>
    </submittedName>
</protein>
<accession>A0A1D7QX82</accession>
<keyword evidence="3" id="KW-1185">Reference proteome</keyword>
<dbReference type="STRING" id="632773.BBEV_2259"/>
<sequence length="212" mass="24988">MKVHQDPIFNVAQAEDKKKAYMIFSAYYHNQLWNQEELQLAIDMLRDFAVTEELAIEADLKILEQSSNDQLKSAVFDFTKLFIGPDQLKVPPYESVYVNQDRLIMAESTLKVRRFYEMCGVEINGKGKFPEDHIAFELEFMSYLYHRALADHQERRRIRQFLKAHLSKWYEAHLTEVEEQAETEICRAWASIMRQVIEKDISDAENEWKGGS</sequence>
<dbReference type="Pfam" id="PF02613">
    <property type="entry name" value="Nitrate_red_del"/>
    <property type="match status" value="1"/>
</dbReference>
<dbReference type="EMBL" id="CP012502">
    <property type="protein sequence ID" value="AOM83617.1"/>
    <property type="molecule type" value="Genomic_DNA"/>
</dbReference>
<dbReference type="Gene3D" id="1.10.3480.10">
    <property type="entry name" value="TorD-like"/>
    <property type="match status" value="1"/>
</dbReference>
<reference evidence="2 3" key="1">
    <citation type="submission" date="2015-08" db="EMBL/GenBank/DDBJ databases">
        <title>The complete genome sequence of Bacillus beveridgei MLTeJB.</title>
        <authorList>
            <person name="Hanson T.E."/>
            <person name="Mesa C."/>
            <person name="Basesman S.M."/>
            <person name="Oremland R.S."/>
        </authorList>
    </citation>
    <scope>NUCLEOTIDE SEQUENCE [LARGE SCALE GENOMIC DNA]</scope>
    <source>
        <strain evidence="2 3">MLTeJB</strain>
    </source>
</reference>
<keyword evidence="1" id="KW-0143">Chaperone</keyword>
<evidence type="ECO:0000313" key="2">
    <source>
        <dbReference type="EMBL" id="AOM83617.1"/>
    </source>
</evidence>
<dbReference type="AlphaFoldDB" id="A0A1D7QX82"/>
<evidence type="ECO:0000313" key="3">
    <source>
        <dbReference type="Proteomes" id="UP000094463"/>
    </source>
</evidence>
<organism evidence="2 3">
    <name type="scientific">Salisediminibacterium beveridgei</name>
    <dbReference type="NCBI Taxonomy" id="632773"/>
    <lineage>
        <taxon>Bacteria</taxon>
        <taxon>Bacillati</taxon>
        <taxon>Bacillota</taxon>
        <taxon>Bacilli</taxon>
        <taxon>Bacillales</taxon>
        <taxon>Bacillaceae</taxon>
        <taxon>Salisediminibacterium</taxon>
    </lineage>
</organism>
<dbReference type="PANTHER" id="PTHR34227">
    <property type="entry name" value="CHAPERONE PROTEIN YCDY"/>
    <property type="match status" value="1"/>
</dbReference>
<dbReference type="RefSeq" id="WP_069365582.1">
    <property type="nucleotide sequence ID" value="NZ_CP012502.1"/>
</dbReference>
<dbReference type="PANTHER" id="PTHR34227:SF1">
    <property type="entry name" value="DIMETHYL SULFOXIDE REDUCTASE CHAPERONE-RELATED"/>
    <property type="match status" value="1"/>
</dbReference>
<name>A0A1D7QX82_9BACI</name>
<dbReference type="KEGG" id="bbev:BBEV_2259"/>
<dbReference type="SUPFAM" id="SSF89155">
    <property type="entry name" value="TorD-like"/>
    <property type="match status" value="1"/>
</dbReference>
<gene>
    <name evidence="2" type="primary">torD-3</name>
    <name evidence="2" type="ORF">BBEV_2259</name>
</gene>
<dbReference type="InterPro" id="IPR050289">
    <property type="entry name" value="TorD/DmsD_chaperones"/>
</dbReference>
<evidence type="ECO:0000256" key="1">
    <source>
        <dbReference type="ARBA" id="ARBA00023186"/>
    </source>
</evidence>
<proteinExistence type="predicted"/>